<keyword evidence="2" id="KW-1185">Reference proteome</keyword>
<name>A0AAN9EXY8_CLITE</name>
<evidence type="ECO:0000313" key="1">
    <source>
        <dbReference type="EMBL" id="KAK7264646.1"/>
    </source>
</evidence>
<accession>A0AAN9EXY8</accession>
<comment type="caution">
    <text evidence="1">The sequence shown here is derived from an EMBL/GenBank/DDBJ whole genome shotgun (WGS) entry which is preliminary data.</text>
</comment>
<proteinExistence type="predicted"/>
<dbReference type="Proteomes" id="UP001359559">
    <property type="component" value="Unassembled WGS sequence"/>
</dbReference>
<sequence length="105" mass="11780">MLLWGVGSISLSYLSLPPSSSLTQQTARKDNFPSFWGFAFVFVSSITFRSEVPRRSPFSQRRSRFSLVAAFSIRSISRLRRFWIHSSPSPLSCSSSDSNSPLISV</sequence>
<reference evidence="1 2" key="1">
    <citation type="submission" date="2024-01" db="EMBL/GenBank/DDBJ databases">
        <title>The genomes of 5 underutilized Papilionoideae crops provide insights into root nodulation and disease resistance.</title>
        <authorList>
            <person name="Yuan L."/>
        </authorList>
    </citation>
    <scope>NUCLEOTIDE SEQUENCE [LARGE SCALE GENOMIC DNA]</scope>
    <source>
        <strain evidence="1">LY-2023</strain>
        <tissue evidence="1">Leaf</tissue>
    </source>
</reference>
<evidence type="ECO:0000313" key="2">
    <source>
        <dbReference type="Proteomes" id="UP001359559"/>
    </source>
</evidence>
<gene>
    <name evidence="1" type="ORF">RJT34_32255</name>
</gene>
<dbReference type="AlphaFoldDB" id="A0AAN9EXY8"/>
<organism evidence="1 2">
    <name type="scientific">Clitoria ternatea</name>
    <name type="common">Butterfly pea</name>
    <dbReference type="NCBI Taxonomy" id="43366"/>
    <lineage>
        <taxon>Eukaryota</taxon>
        <taxon>Viridiplantae</taxon>
        <taxon>Streptophyta</taxon>
        <taxon>Embryophyta</taxon>
        <taxon>Tracheophyta</taxon>
        <taxon>Spermatophyta</taxon>
        <taxon>Magnoliopsida</taxon>
        <taxon>eudicotyledons</taxon>
        <taxon>Gunneridae</taxon>
        <taxon>Pentapetalae</taxon>
        <taxon>rosids</taxon>
        <taxon>fabids</taxon>
        <taxon>Fabales</taxon>
        <taxon>Fabaceae</taxon>
        <taxon>Papilionoideae</taxon>
        <taxon>50 kb inversion clade</taxon>
        <taxon>NPAAA clade</taxon>
        <taxon>indigoferoid/millettioid clade</taxon>
        <taxon>Phaseoleae</taxon>
        <taxon>Clitoria</taxon>
    </lineage>
</organism>
<protein>
    <submittedName>
        <fullName evidence="1">Uncharacterized protein</fullName>
    </submittedName>
</protein>
<dbReference type="EMBL" id="JAYKXN010000008">
    <property type="protein sequence ID" value="KAK7264646.1"/>
    <property type="molecule type" value="Genomic_DNA"/>
</dbReference>